<proteinExistence type="predicted"/>
<reference evidence="1 2" key="1">
    <citation type="submission" date="2022-01" db="EMBL/GenBank/DDBJ databases">
        <title>Whole genome-based taxonomy of the Shewanellaceae.</title>
        <authorList>
            <person name="Martin-Rodriguez A.J."/>
        </authorList>
    </citation>
    <scope>NUCLEOTIDE SEQUENCE [LARGE SCALE GENOMIC DNA]</scope>
    <source>
        <strain evidence="1 2">DSM 21332</strain>
    </source>
</reference>
<evidence type="ECO:0000313" key="1">
    <source>
        <dbReference type="EMBL" id="MCL2912962.1"/>
    </source>
</evidence>
<dbReference type="EMBL" id="JAKIKT010000001">
    <property type="protein sequence ID" value="MCL2912962.1"/>
    <property type="molecule type" value="Genomic_DNA"/>
</dbReference>
<sequence length="336" mass="37894">MTELNTLGDLLGAANSQFQIYDLGRRVQHIDMMAFHQIEAMTTPYPYPIQGHAQFAVVFWNQHKQEFVWFLKLPLDEQGLLNPAARTQFIKMVLEALGQDLTQALSEDQQQQMGNHPFAFKPGQEKLAVFNALVRKQLGQQASSQYEFAMQYLTGQVPAQQWQQLGFQGLADICIRLTDLDHLQAISQGLQQGADEAVVAMCQCLEHVYLPDTLATEVLQKLKSSPELRLMLLRALASRPEESAQAIIWLEQQGMLDADALLTIAARNWLALKQEQARTIYFEALALQEQHFFNQIFADIVSIPALRTEMLGTIRNPDRSPQLSAAIGGLFRATRT</sequence>
<dbReference type="Pfam" id="PF12069">
    <property type="entry name" value="DUF3549"/>
    <property type="match status" value="1"/>
</dbReference>
<name>A0ABT0N3G5_9GAMM</name>
<dbReference type="Proteomes" id="UP001202831">
    <property type="component" value="Unassembled WGS sequence"/>
</dbReference>
<comment type="caution">
    <text evidence="1">The sequence shown here is derived from an EMBL/GenBank/DDBJ whole genome shotgun (WGS) entry which is preliminary data.</text>
</comment>
<organism evidence="1 2">
    <name type="scientific">Shewanella corallii</name>
    <dbReference type="NCBI Taxonomy" id="560080"/>
    <lineage>
        <taxon>Bacteria</taxon>
        <taxon>Pseudomonadati</taxon>
        <taxon>Pseudomonadota</taxon>
        <taxon>Gammaproteobacteria</taxon>
        <taxon>Alteromonadales</taxon>
        <taxon>Shewanellaceae</taxon>
        <taxon>Shewanella</taxon>
    </lineage>
</organism>
<dbReference type="RefSeq" id="WP_249247761.1">
    <property type="nucleotide sequence ID" value="NZ_JAKIKT010000001.1"/>
</dbReference>
<accession>A0ABT0N3G5</accession>
<keyword evidence="2" id="KW-1185">Reference proteome</keyword>
<protein>
    <submittedName>
        <fullName evidence="1">DUF3549 family protein</fullName>
    </submittedName>
</protein>
<dbReference type="InterPro" id="IPR021936">
    <property type="entry name" value="DUF3549"/>
</dbReference>
<evidence type="ECO:0000313" key="2">
    <source>
        <dbReference type="Proteomes" id="UP001202831"/>
    </source>
</evidence>
<gene>
    <name evidence="1" type="ORF">L2725_04080</name>
</gene>